<comment type="caution">
    <text evidence="1">The sequence shown here is derived from an EMBL/GenBank/DDBJ whole genome shotgun (WGS) entry which is preliminary data.</text>
</comment>
<dbReference type="AlphaFoldDB" id="A0A9K3PIK5"/>
<evidence type="ECO:0000313" key="1">
    <source>
        <dbReference type="EMBL" id="KAG7348748.1"/>
    </source>
</evidence>
<organism evidence="1 2">
    <name type="scientific">Nitzschia inconspicua</name>
    <dbReference type="NCBI Taxonomy" id="303405"/>
    <lineage>
        <taxon>Eukaryota</taxon>
        <taxon>Sar</taxon>
        <taxon>Stramenopiles</taxon>
        <taxon>Ochrophyta</taxon>
        <taxon>Bacillariophyta</taxon>
        <taxon>Bacillariophyceae</taxon>
        <taxon>Bacillariophycidae</taxon>
        <taxon>Bacillariales</taxon>
        <taxon>Bacillariaceae</taxon>
        <taxon>Nitzschia</taxon>
    </lineage>
</organism>
<dbReference type="Proteomes" id="UP000693970">
    <property type="component" value="Unassembled WGS sequence"/>
</dbReference>
<dbReference type="EMBL" id="JAGRRH010000019">
    <property type="protein sequence ID" value="KAG7348748.1"/>
    <property type="molecule type" value="Genomic_DNA"/>
</dbReference>
<keyword evidence="2" id="KW-1185">Reference proteome</keyword>
<reference evidence="1" key="1">
    <citation type="journal article" date="2021" name="Sci. Rep.">
        <title>Diploid genomic architecture of Nitzschia inconspicua, an elite biomass production diatom.</title>
        <authorList>
            <person name="Oliver A."/>
            <person name="Podell S."/>
            <person name="Pinowska A."/>
            <person name="Traller J.C."/>
            <person name="Smith S.R."/>
            <person name="McClure R."/>
            <person name="Beliaev A."/>
            <person name="Bohutskyi P."/>
            <person name="Hill E.A."/>
            <person name="Rabines A."/>
            <person name="Zheng H."/>
            <person name="Allen L.Z."/>
            <person name="Kuo A."/>
            <person name="Grigoriev I.V."/>
            <person name="Allen A.E."/>
            <person name="Hazlebeck D."/>
            <person name="Allen E.E."/>
        </authorList>
    </citation>
    <scope>NUCLEOTIDE SEQUENCE</scope>
    <source>
        <strain evidence="1">Hildebrandi</strain>
    </source>
</reference>
<name>A0A9K3PIK5_9STRA</name>
<proteinExistence type="predicted"/>
<evidence type="ECO:0000313" key="2">
    <source>
        <dbReference type="Proteomes" id="UP000693970"/>
    </source>
</evidence>
<sequence>MSLTETKALISRATAEALQFVSHQNNTGVSLYNQGRYTNALQCFKKATRDSKTFLTRPPEEEGRIIDAELCVSFFLVLPSQGTHSQEIHSSIDPSVYWTPFDILVTLAESRDNAFLEQQMVQGDGLVEASMIYLFTKLSTMLIYNTALAHHAIALQSDENLAIRRDFLSKARDLYSLAYSINQREHEKENIDPVLSPLFILSILNNLGQSYAFLDDTENSVKCFKLLLESIIIFQQKSQLSCIFGELNDRSCYDRSIARFLNNTLFLILRDPGFAPAA</sequence>
<dbReference type="InterPro" id="IPR019734">
    <property type="entry name" value="TPR_rpt"/>
</dbReference>
<protein>
    <submittedName>
        <fullName evidence="1">Tetratricopeptide repeat protein</fullName>
    </submittedName>
</protein>
<gene>
    <name evidence="1" type="ORF">IV203_011345</name>
</gene>
<reference evidence="1" key="2">
    <citation type="submission" date="2021-04" db="EMBL/GenBank/DDBJ databases">
        <authorList>
            <person name="Podell S."/>
        </authorList>
    </citation>
    <scope>NUCLEOTIDE SEQUENCE</scope>
    <source>
        <strain evidence="1">Hildebrandi</strain>
    </source>
</reference>
<dbReference type="Pfam" id="PF13181">
    <property type="entry name" value="TPR_8"/>
    <property type="match status" value="1"/>
</dbReference>
<accession>A0A9K3PIK5</accession>